<dbReference type="EMBL" id="QUBG01000008">
    <property type="protein sequence ID" value="TPR43000.1"/>
    <property type="molecule type" value="Genomic_DNA"/>
</dbReference>
<feature type="transmembrane region" description="Helical" evidence="6">
    <location>
        <begin position="479"/>
        <end position="498"/>
    </location>
</feature>
<feature type="transmembrane region" description="Helical" evidence="6">
    <location>
        <begin position="355"/>
        <end position="376"/>
    </location>
</feature>
<feature type="transmembrane region" description="Helical" evidence="6">
    <location>
        <begin position="324"/>
        <end position="343"/>
    </location>
</feature>
<feature type="transmembrane region" description="Helical" evidence="6">
    <location>
        <begin position="127"/>
        <end position="151"/>
    </location>
</feature>
<dbReference type="RefSeq" id="WP_140924829.1">
    <property type="nucleotide sequence ID" value="NZ_QUBF01000009.1"/>
</dbReference>
<dbReference type="PANTHER" id="PTHR30250:SF29">
    <property type="entry name" value="POLYSACCHARIDE BIOSYNTHESIS PROTEIN C-TERMINAL DOMAIN-CONTAINING PROTEIN"/>
    <property type="match status" value="1"/>
</dbReference>
<keyword evidence="4 6" id="KW-1133">Transmembrane helix</keyword>
<feature type="transmembrane region" description="Helical" evidence="6">
    <location>
        <begin position="189"/>
        <end position="210"/>
    </location>
</feature>
<protein>
    <submittedName>
        <fullName evidence="7">Polysaccharide biosynthesis protein</fullName>
    </submittedName>
</protein>
<comment type="subcellular location">
    <subcellularLocation>
        <location evidence="1">Cell membrane</location>
        <topology evidence="1">Multi-pass membrane protein</topology>
    </subcellularLocation>
</comment>
<dbReference type="InterPro" id="IPR024923">
    <property type="entry name" value="PG_synth_SpoVB"/>
</dbReference>
<dbReference type="GO" id="GO:0005886">
    <property type="term" value="C:plasma membrane"/>
    <property type="evidence" value="ECO:0007669"/>
    <property type="project" value="UniProtKB-SubCell"/>
</dbReference>
<feature type="transmembrane region" description="Helical" evidence="6">
    <location>
        <begin position="406"/>
        <end position="427"/>
    </location>
</feature>
<keyword evidence="3 6" id="KW-0812">Transmembrane</keyword>
<feature type="transmembrane region" description="Helical" evidence="6">
    <location>
        <begin position="283"/>
        <end position="303"/>
    </location>
</feature>
<gene>
    <name evidence="7" type="ORF">DY130_06555</name>
</gene>
<proteinExistence type="predicted"/>
<name>A0A9Q8MTB6_9LACO</name>
<comment type="caution">
    <text evidence="7">The sequence shown here is derived from an EMBL/GenBank/DDBJ whole genome shotgun (WGS) entry which is preliminary data.</text>
</comment>
<dbReference type="InterPro" id="IPR050833">
    <property type="entry name" value="Poly_Biosynth_Transport"/>
</dbReference>
<feature type="transmembrane region" description="Helical" evidence="6">
    <location>
        <begin position="163"/>
        <end position="183"/>
    </location>
</feature>
<dbReference type="Proteomes" id="UP000784700">
    <property type="component" value="Unassembled WGS sequence"/>
</dbReference>
<keyword evidence="5 6" id="KW-0472">Membrane</keyword>
<dbReference type="CDD" id="cd13124">
    <property type="entry name" value="MATE_SpoVB_like"/>
    <property type="match status" value="1"/>
</dbReference>
<keyword evidence="2" id="KW-1003">Cell membrane</keyword>
<feature type="transmembrane region" description="Helical" evidence="6">
    <location>
        <begin position="86"/>
        <end position="107"/>
    </location>
</feature>
<dbReference type="InterPro" id="IPR002797">
    <property type="entry name" value="Polysacc_synth"/>
</dbReference>
<organism evidence="7 8">
    <name type="scientific">Apilactobacillus micheneri</name>
    <dbReference type="NCBI Taxonomy" id="1899430"/>
    <lineage>
        <taxon>Bacteria</taxon>
        <taxon>Bacillati</taxon>
        <taxon>Bacillota</taxon>
        <taxon>Bacilli</taxon>
        <taxon>Lactobacillales</taxon>
        <taxon>Lactobacillaceae</taxon>
        <taxon>Apilactobacillus</taxon>
    </lineage>
</organism>
<evidence type="ECO:0000256" key="5">
    <source>
        <dbReference type="ARBA" id="ARBA00023136"/>
    </source>
</evidence>
<evidence type="ECO:0000256" key="2">
    <source>
        <dbReference type="ARBA" id="ARBA00022475"/>
    </source>
</evidence>
<accession>A0A9Q8MTB6</accession>
<evidence type="ECO:0000313" key="7">
    <source>
        <dbReference type="EMBL" id="TPR43000.1"/>
    </source>
</evidence>
<evidence type="ECO:0000313" key="8">
    <source>
        <dbReference type="Proteomes" id="UP000784700"/>
    </source>
</evidence>
<dbReference type="PIRSF" id="PIRSF038958">
    <property type="entry name" value="PG_synth_SpoVB"/>
    <property type="match status" value="1"/>
</dbReference>
<dbReference type="PANTHER" id="PTHR30250">
    <property type="entry name" value="PST FAMILY PREDICTED COLANIC ACID TRANSPORTER"/>
    <property type="match status" value="1"/>
</dbReference>
<dbReference type="AlphaFoldDB" id="A0A9Q8MTB6"/>
<evidence type="ECO:0000256" key="4">
    <source>
        <dbReference type="ARBA" id="ARBA00022989"/>
    </source>
</evidence>
<dbReference type="Pfam" id="PF01943">
    <property type="entry name" value="Polysacc_synt"/>
    <property type="match status" value="1"/>
</dbReference>
<reference evidence="7" key="1">
    <citation type="submission" date="2018-08" db="EMBL/GenBank/DDBJ databases">
        <title>Comparative genomics of wild bee and flower associated Lactobacillus reveals potential adaptation to the bee host.</title>
        <authorList>
            <person name="Vuong H.Q."/>
            <person name="Mcfrederick Q.S."/>
        </authorList>
    </citation>
    <scope>NUCLEOTIDE SEQUENCE</scope>
    <source>
        <strain evidence="7">HV_63</strain>
    </source>
</reference>
<feature type="transmembrane region" description="Helical" evidence="6">
    <location>
        <begin position="53"/>
        <end position="74"/>
    </location>
</feature>
<evidence type="ECO:0000256" key="1">
    <source>
        <dbReference type="ARBA" id="ARBA00004651"/>
    </source>
</evidence>
<feature type="transmembrane region" description="Helical" evidence="6">
    <location>
        <begin position="231"/>
        <end position="251"/>
    </location>
</feature>
<evidence type="ECO:0000256" key="6">
    <source>
        <dbReference type="SAM" id="Phobius"/>
    </source>
</evidence>
<feature type="transmembrane region" description="Helical" evidence="6">
    <location>
        <begin position="383"/>
        <end position="400"/>
    </location>
</feature>
<feature type="transmembrane region" description="Helical" evidence="6">
    <location>
        <begin position="448"/>
        <end position="467"/>
    </location>
</feature>
<sequence length="521" mass="58209">MKNSENKLSSLMQGAMLLSIASLISKVLSAFYRVPFQNLVGNVGFYIYQQVYPIYGIGMTLALTGLPIFISRVIAEQDSQMNKKALLRQILITLSCFGFIIFMALQISAFQIARLMGDPNLVGIIQAVSWMFLFMPFLASFRGYFQAILFMKPTAYSQVIEQLMRVSVILLAAYIGFINHLSPYTVGKYAMLAVPIAEAFSLAILLMYYRKNIGKLPNIKQMAYPNLTKQLLLEGGTLCLLASIMVLLQLVDSFTVRKGLVLSGLSVIDSQVSKGIYDRGQTLVQLGLVFATSFSTAILPSLSQAYKKKAYDSFNGIANEMMHVSIFLTVAITAGMISLMPMINQLLFNSQTESHTLSVYCFSILITTIITIYSSILQSVDQFKIAAISIMAGLLLKLIITEFLTAKIGIMGASISTIISLFFVLILELYFSKFELKMNNKLSFTIKLMLNAMIMVIMEFWLSNIVIKHIPFNNFRLKALIVLLILIPIGALSFIFVAQKINILSDEEWKSVPIINKFINR</sequence>
<evidence type="ECO:0000256" key="3">
    <source>
        <dbReference type="ARBA" id="ARBA00022692"/>
    </source>
</evidence>